<name>B3RC29_CUPTR</name>
<evidence type="ECO:0000313" key="2">
    <source>
        <dbReference type="Proteomes" id="UP000001692"/>
    </source>
</evidence>
<organism evidence="1 2">
    <name type="scientific">Cupriavidus taiwanensis (strain DSM 17343 / BCRC 17206 / CCUG 44338 / CIP 107171 / LMG 19424 / R1)</name>
    <name type="common">Ralstonia taiwanensis (strain LMG 19424)</name>
    <dbReference type="NCBI Taxonomy" id="977880"/>
    <lineage>
        <taxon>Bacteria</taxon>
        <taxon>Pseudomonadati</taxon>
        <taxon>Pseudomonadota</taxon>
        <taxon>Betaproteobacteria</taxon>
        <taxon>Burkholderiales</taxon>
        <taxon>Burkholderiaceae</taxon>
        <taxon>Cupriavidus</taxon>
    </lineage>
</organism>
<proteinExistence type="predicted"/>
<sequence>MGMLANAGIALAEGSRQPQETIMASKDVHVVAAGDRWAVVADGGHGRETFRTQKEAIAAGWEQARRRQVDLLIHGRDGHVRERNRFGAELAALSG</sequence>
<dbReference type="AlphaFoldDB" id="B3RC29"/>
<dbReference type="Proteomes" id="UP000001692">
    <property type="component" value="Chromosome 2"/>
</dbReference>
<dbReference type="eggNOG" id="ENOG50326VA">
    <property type="taxonomic scope" value="Bacteria"/>
</dbReference>
<dbReference type="HOGENOM" id="CLU_179056_4_0_4"/>
<dbReference type="EMBL" id="CU633750">
    <property type="protein sequence ID" value="CAQ72454.1"/>
    <property type="molecule type" value="Genomic_DNA"/>
</dbReference>
<evidence type="ECO:0000313" key="1">
    <source>
        <dbReference type="EMBL" id="CAQ72454.1"/>
    </source>
</evidence>
<protein>
    <recommendedName>
        <fullName evidence="3">DUF2188 domain-containing protein</fullName>
    </recommendedName>
</protein>
<keyword evidence="2" id="KW-1185">Reference proteome</keyword>
<evidence type="ECO:0008006" key="3">
    <source>
        <dbReference type="Google" id="ProtNLM"/>
    </source>
</evidence>
<dbReference type="InterPro" id="IPR018691">
    <property type="entry name" value="DUF2188"/>
</dbReference>
<dbReference type="KEGG" id="cti:RALTA_B1871"/>
<reference evidence="1 2" key="1">
    <citation type="journal article" date="2008" name="Genome Res.">
        <title>Genome sequence of the beta-rhizobium Cupriavidus taiwanensis and comparative genomics of rhizobia.</title>
        <authorList>
            <person name="Amadou C."/>
            <person name="Pascal G."/>
            <person name="Mangenot S."/>
            <person name="Glew M."/>
            <person name="Bontemps C."/>
            <person name="Capela D."/>
            <person name="Carrere S."/>
            <person name="Cruveiller S."/>
            <person name="Dossat C."/>
            <person name="Lajus A."/>
            <person name="Marchetti M."/>
            <person name="Poinsot V."/>
            <person name="Rouy Z."/>
            <person name="Servin B."/>
            <person name="Saad M."/>
            <person name="Schenowitz C."/>
            <person name="Barbe V."/>
            <person name="Batut J."/>
            <person name="Medigue C."/>
            <person name="Masson-Boivin C."/>
        </authorList>
    </citation>
    <scope>NUCLEOTIDE SEQUENCE [LARGE SCALE GENOMIC DNA]</scope>
    <source>
        <strain evidence="2">DSM 17343 / BCRC 17206 / CCUG 44338 / CIP 107171 / LMG 19424 / R1</strain>
    </source>
</reference>
<accession>B3RC29</accession>
<gene>
    <name evidence="1" type="ordered locus">RALTA_B1871</name>
</gene>
<dbReference type="Pfam" id="PF09954">
    <property type="entry name" value="DUF2188"/>
    <property type="match status" value="1"/>
</dbReference>